<organism evidence="3 4">
    <name type="scientific">Thermocatellispora tengchongensis</name>
    <dbReference type="NCBI Taxonomy" id="1073253"/>
    <lineage>
        <taxon>Bacteria</taxon>
        <taxon>Bacillati</taxon>
        <taxon>Actinomycetota</taxon>
        <taxon>Actinomycetes</taxon>
        <taxon>Streptosporangiales</taxon>
        <taxon>Streptosporangiaceae</taxon>
        <taxon>Thermocatellispora</taxon>
    </lineage>
</organism>
<evidence type="ECO:0000313" key="3">
    <source>
        <dbReference type="EMBL" id="MBB5130781.1"/>
    </source>
</evidence>
<comment type="caution">
    <text evidence="3">The sequence shown here is derived from an EMBL/GenBank/DDBJ whole genome shotgun (WGS) entry which is preliminary data.</text>
</comment>
<reference evidence="3 4" key="1">
    <citation type="submission" date="2020-08" db="EMBL/GenBank/DDBJ databases">
        <title>Genomic Encyclopedia of Type Strains, Phase IV (KMG-IV): sequencing the most valuable type-strain genomes for metagenomic binning, comparative biology and taxonomic classification.</title>
        <authorList>
            <person name="Goeker M."/>
        </authorList>
    </citation>
    <scope>NUCLEOTIDE SEQUENCE [LARGE SCALE GENOMIC DNA]</scope>
    <source>
        <strain evidence="3 4">DSM 45615</strain>
    </source>
</reference>
<dbReference type="AlphaFoldDB" id="A0A840NYP2"/>
<sequence>MTDHKHLKRRVRARMAKTGESYTTAHRHVTAPPAGHRESSLLARLLTRSGVHAYDETTLYGLGGGIGFMYFVFEYQGMHPSLTIVAQAHPAPMIPTALSRIGVPYEIKQTGSARVAERTLRETLAEGRPAICTVGAFSLPWRPRLPYPDPLDVAVLALEEQDGTTVVHLDDPLPGTTTPTKWTIPLPDFMTAWSAPKKDRHRLITIPTTPDVTPGPNAAHEAVADTAAKLTGPVLGNAFDVNFGLSGMAKLATHLADRRTKEGWTRRFSDPEAFFTAMTRLHACLETDHTAPAAGRPLYAAFLDRLATHSGPTQALHTNAPSSPAATPENTTPPPPTPRPAGTPTPSPAGTPTPPTPNALPPTPAAPPGPARTTPAPQPSYQAAARLFHEAGAVWSDIATTAIAHEAFTRYRTHLAEFRQFLRQPGTPQPTAVARAQDLYTHLFATAAADAHLLASTETRATILATLAEKVAQAHHLESQAVELLAPRVP</sequence>
<dbReference type="Proteomes" id="UP000578449">
    <property type="component" value="Unassembled WGS sequence"/>
</dbReference>
<dbReference type="EMBL" id="JACHGN010000001">
    <property type="protein sequence ID" value="MBB5130781.1"/>
    <property type="molecule type" value="Genomic_DNA"/>
</dbReference>
<proteinExistence type="predicted"/>
<dbReference type="PRINTS" id="PR01217">
    <property type="entry name" value="PRICHEXTENSN"/>
</dbReference>
<feature type="compositionally biased region" description="Low complexity" evidence="1">
    <location>
        <begin position="318"/>
        <end position="330"/>
    </location>
</feature>
<evidence type="ECO:0000256" key="1">
    <source>
        <dbReference type="SAM" id="MobiDB-lite"/>
    </source>
</evidence>
<feature type="compositionally biased region" description="Pro residues" evidence="1">
    <location>
        <begin position="331"/>
        <end position="370"/>
    </location>
</feature>
<keyword evidence="4" id="KW-1185">Reference proteome</keyword>
<dbReference type="RefSeq" id="WP_185047610.1">
    <property type="nucleotide sequence ID" value="NZ_JACHGN010000001.1"/>
</dbReference>
<feature type="region of interest" description="Disordered" evidence="1">
    <location>
        <begin position="312"/>
        <end position="379"/>
    </location>
</feature>
<evidence type="ECO:0000313" key="4">
    <source>
        <dbReference type="Proteomes" id="UP000578449"/>
    </source>
</evidence>
<gene>
    <name evidence="3" type="ORF">HNP84_000469</name>
</gene>
<accession>A0A840NYP2</accession>
<name>A0A840NYP2_9ACTN</name>
<protein>
    <recommendedName>
        <fullName evidence="2">Butirosin biosynthesis protein H N-terminal domain-containing protein</fullName>
    </recommendedName>
</protein>
<evidence type="ECO:0000259" key="2">
    <source>
        <dbReference type="Pfam" id="PF14399"/>
    </source>
</evidence>
<dbReference type="Pfam" id="PF14399">
    <property type="entry name" value="BtrH_N"/>
    <property type="match status" value="1"/>
</dbReference>
<feature type="domain" description="Butirosin biosynthesis protein H N-terminal" evidence="2">
    <location>
        <begin position="36"/>
        <end position="144"/>
    </location>
</feature>
<dbReference type="InterPro" id="IPR026935">
    <property type="entry name" value="BtrH_N"/>
</dbReference>